<feature type="coiled-coil region" evidence="1">
    <location>
        <begin position="40"/>
        <end position="81"/>
    </location>
</feature>
<dbReference type="Proteomes" id="UP001236620">
    <property type="component" value="Unassembled WGS sequence"/>
</dbReference>
<dbReference type="EMBL" id="JAUSWP010000004">
    <property type="protein sequence ID" value="MDQ0567861.1"/>
    <property type="molecule type" value="Genomic_DNA"/>
</dbReference>
<gene>
    <name evidence="2" type="ORF">J2Z63_000507</name>
</gene>
<evidence type="ECO:0000313" key="3">
    <source>
        <dbReference type="Proteomes" id="UP001236620"/>
    </source>
</evidence>
<organism evidence="2 3">
    <name type="scientific">Mycoplasma yeatsii</name>
    <dbReference type="NCBI Taxonomy" id="51365"/>
    <lineage>
        <taxon>Bacteria</taxon>
        <taxon>Bacillati</taxon>
        <taxon>Mycoplasmatota</taxon>
        <taxon>Mollicutes</taxon>
        <taxon>Mycoplasmataceae</taxon>
        <taxon>Mycoplasma</taxon>
    </lineage>
</organism>
<keyword evidence="1" id="KW-0175">Coiled coil</keyword>
<evidence type="ECO:0000256" key="1">
    <source>
        <dbReference type="SAM" id="Coils"/>
    </source>
</evidence>
<name>A0ABU0NEI6_9MOLU</name>
<keyword evidence="3" id="KW-1185">Reference proteome</keyword>
<reference evidence="2" key="1">
    <citation type="submission" date="2023-07" db="EMBL/GenBank/DDBJ databases">
        <title>Genomic Encyclopedia of Type Strains, Phase IV (KMG-IV): sequencing the most valuable type-strain genomes for metagenomic binning, comparative biology and taxonomic classification.</title>
        <authorList>
            <person name="Goeker M."/>
        </authorList>
    </citation>
    <scope>NUCLEOTIDE SEQUENCE [LARGE SCALE GENOMIC DNA]</scope>
    <source>
        <strain evidence="2">DSM 22019</strain>
    </source>
</reference>
<sequence length="304" mass="35048">MKLKYLFTLFTGLAIGSLASIGTMYSIKLAKENNNTSNLKILFEKQLRESEKLKQDLESRIRTTERIRNDLEAEVRNINSATKTNIQTAKTIYQNVVKLTKKSTNLESRAITYYLAFLNVKNNKVEIKFSENVKTKLEQNEKEIPISIDKLLESGLDFKNLMNIKEDYNNLLTRNKITAILTISNNILDKVEKANSKIVNHFQSKVNELNKLKNDIAIFDEDNFVMFMGTIDSEITKDSWKDMSVLNKFIKIKNLLIKVKNEHDNLSADVQQKIKELEVLDKMLKDLLEHLTPKIPSDDENNAS</sequence>
<evidence type="ECO:0000313" key="2">
    <source>
        <dbReference type="EMBL" id="MDQ0567861.1"/>
    </source>
</evidence>
<dbReference type="RefSeq" id="WP_307444902.1">
    <property type="nucleotide sequence ID" value="NZ_JAUSWP010000004.1"/>
</dbReference>
<protein>
    <submittedName>
        <fullName evidence="2">Membrane-associated HD superfamily phosphohydrolase</fullName>
    </submittedName>
</protein>
<accession>A0ABU0NEI6</accession>
<comment type="caution">
    <text evidence="2">The sequence shown here is derived from an EMBL/GenBank/DDBJ whole genome shotgun (WGS) entry which is preliminary data.</text>
</comment>
<proteinExistence type="predicted"/>